<dbReference type="PANTHER" id="PTHR43767:SF1">
    <property type="entry name" value="NONRIBOSOMAL PEPTIDE SYNTHASE PES1 (EUROFUNG)-RELATED"/>
    <property type="match status" value="1"/>
</dbReference>
<dbReference type="InterPro" id="IPR000873">
    <property type="entry name" value="AMP-dep_synth/lig_dom"/>
</dbReference>
<dbReference type="InterPro" id="IPR050237">
    <property type="entry name" value="ATP-dep_AMP-bd_enzyme"/>
</dbReference>
<dbReference type="Proteomes" id="UP000318413">
    <property type="component" value="Unassembled WGS sequence"/>
</dbReference>
<dbReference type="InterPro" id="IPR042099">
    <property type="entry name" value="ANL_N_sf"/>
</dbReference>
<dbReference type="SUPFAM" id="SSF56801">
    <property type="entry name" value="Acetyl-CoA synthetase-like"/>
    <property type="match status" value="1"/>
</dbReference>
<dbReference type="GO" id="GO:0016874">
    <property type="term" value="F:ligase activity"/>
    <property type="evidence" value="ECO:0007669"/>
    <property type="project" value="UniProtKB-KW"/>
</dbReference>
<comment type="caution">
    <text evidence="2">The sequence shown here is derived from an EMBL/GenBank/DDBJ whole genome shotgun (WGS) entry which is preliminary data.</text>
</comment>
<dbReference type="Gene3D" id="3.40.50.12780">
    <property type="entry name" value="N-terminal domain of ligase-like"/>
    <property type="match status" value="1"/>
</dbReference>
<dbReference type="EMBL" id="RCZK01000024">
    <property type="protein sequence ID" value="TPG05856.1"/>
    <property type="molecule type" value="Genomic_DNA"/>
</dbReference>
<evidence type="ECO:0000259" key="1">
    <source>
        <dbReference type="Pfam" id="PF00501"/>
    </source>
</evidence>
<accession>A0A502C280</accession>
<protein>
    <submittedName>
        <fullName evidence="2">Long-chain fatty acid--CoA ligase</fullName>
    </submittedName>
</protein>
<sequence length="191" mass="20053">MISPAPTYRDLIERGARAHEERIAMIVGERSYTFADVNNRANRLAQALVSSGTGKGARVAVLLDNGPDSIPIDFAFAKAGLNKVPLNARLSRDEHVRMVVEARCDFLLFGQSLSGRAAELIAAAPGLTPLGLGAALAGGPDIGALAETQEPVPPLVATDHADVVLTLYTSGRCCQSNANSSPHDAVRALRS</sequence>
<dbReference type="OrthoDB" id="7315605at2"/>
<keyword evidence="2" id="KW-0436">Ligase</keyword>
<name>A0A502C280_9SPHN</name>
<dbReference type="PANTHER" id="PTHR43767">
    <property type="entry name" value="LONG-CHAIN-FATTY-ACID--COA LIGASE"/>
    <property type="match status" value="1"/>
</dbReference>
<organism evidence="2 3">
    <name type="scientific">Sphingomonas oligophenolica</name>
    <dbReference type="NCBI Taxonomy" id="301154"/>
    <lineage>
        <taxon>Bacteria</taxon>
        <taxon>Pseudomonadati</taxon>
        <taxon>Pseudomonadota</taxon>
        <taxon>Alphaproteobacteria</taxon>
        <taxon>Sphingomonadales</taxon>
        <taxon>Sphingomonadaceae</taxon>
        <taxon>Sphingomonas</taxon>
    </lineage>
</organism>
<feature type="domain" description="AMP-dependent synthetase/ligase" evidence="1">
    <location>
        <begin position="13"/>
        <end position="171"/>
    </location>
</feature>
<reference evidence="2 3" key="1">
    <citation type="journal article" date="2019" name="Environ. Microbiol.">
        <title>Species interactions and distinct microbial communities in high Arctic permafrost affected cryosols are associated with the CH4 and CO2 gas fluxes.</title>
        <authorList>
            <person name="Altshuler I."/>
            <person name="Hamel J."/>
            <person name="Turney S."/>
            <person name="Magnuson E."/>
            <person name="Levesque R."/>
            <person name="Greer C."/>
            <person name="Whyte L.G."/>
        </authorList>
    </citation>
    <scope>NUCLEOTIDE SEQUENCE [LARGE SCALE GENOMIC DNA]</scope>
    <source>
        <strain evidence="2 3">S5.1</strain>
    </source>
</reference>
<keyword evidence="3" id="KW-1185">Reference proteome</keyword>
<gene>
    <name evidence="2" type="ORF">EAH84_15080</name>
</gene>
<proteinExistence type="predicted"/>
<dbReference type="Pfam" id="PF00501">
    <property type="entry name" value="AMP-binding"/>
    <property type="match status" value="1"/>
</dbReference>
<dbReference type="AlphaFoldDB" id="A0A502C280"/>
<evidence type="ECO:0000313" key="2">
    <source>
        <dbReference type="EMBL" id="TPG05856.1"/>
    </source>
</evidence>
<evidence type="ECO:0000313" key="3">
    <source>
        <dbReference type="Proteomes" id="UP000318413"/>
    </source>
</evidence>
<dbReference type="RefSeq" id="WP_140872813.1">
    <property type="nucleotide sequence ID" value="NZ_RCZK01000024.1"/>
</dbReference>